<dbReference type="AlphaFoldDB" id="A0A3N2DN68"/>
<sequence length="270" mass="30627">MKSLKLTSCMASNADGFVTALTEYLRQHLSLPLQLVDDIPWQQREQGFDNGDIQICWICGLPYAWKKDRPGSAIELLATPVLEARRYAGKAVYLSDIVVHRDSPFQCFDDLADSRWAYNEPHSHSGCYVVRNHLAKLGKDGDFFAEIIESGAHQNSLQMILAGKIDAAAIDSWVLELELQKMPEQREKIRIIDTLGPSAFPPFIISKQVPLPLRQQLRNALLDMHNNPQGLAILQAVQISHFAESHDRDYDGIRQMAKQAQRAHWTQDKR</sequence>
<accession>A0A3N2DN68</accession>
<dbReference type="OrthoDB" id="9802896at2"/>
<dbReference type="Gene3D" id="3.40.190.10">
    <property type="entry name" value="Periplasmic binding protein-like II"/>
    <property type="match status" value="2"/>
</dbReference>
<reference evidence="1 2" key="1">
    <citation type="submission" date="2018-11" db="EMBL/GenBank/DDBJ databases">
        <title>Genomic Encyclopedia of Type Strains, Phase IV (KMG-IV): sequencing the most valuable type-strain genomes for metagenomic binning, comparative biology and taxonomic classification.</title>
        <authorList>
            <person name="Goeker M."/>
        </authorList>
    </citation>
    <scope>NUCLEOTIDE SEQUENCE [LARGE SCALE GENOMIC DNA]</scope>
    <source>
        <strain evidence="1 2">DSM 100316</strain>
    </source>
</reference>
<dbReference type="EMBL" id="RKHR01000004">
    <property type="protein sequence ID" value="ROS01210.1"/>
    <property type="molecule type" value="Genomic_DNA"/>
</dbReference>
<name>A0A3N2DN68_9GAMM</name>
<dbReference type="PANTHER" id="PTHR35841:SF1">
    <property type="entry name" value="PHOSPHONATES-BINDING PERIPLASMIC PROTEIN"/>
    <property type="match status" value="1"/>
</dbReference>
<evidence type="ECO:0000313" key="2">
    <source>
        <dbReference type="Proteomes" id="UP000275394"/>
    </source>
</evidence>
<proteinExistence type="predicted"/>
<gene>
    <name evidence="1" type="ORF">EDC56_1638</name>
</gene>
<dbReference type="PANTHER" id="PTHR35841">
    <property type="entry name" value="PHOSPHONATES-BINDING PERIPLASMIC PROTEIN"/>
    <property type="match status" value="1"/>
</dbReference>
<evidence type="ECO:0000313" key="1">
    <source>
        <dbReference type="EMBL" id="ROS01210.1"/>
    </source>
</evidence>
<dbReference type="Pfam" id="PF12974">
    <property type="entry name" value="Phosphonate-bd"/>
    <property type="match status" value="1"/>
</dbReference>
<protein>
    <submittedName>
        <fullName evidence="1">Phosphonate transport system substrate-binding protein</fullName>
    </submittedName>
</protein>
<keyword evidence="2" id="KW-1185">Reference proteome</keyword>
<organism evidence="1 2">
    <name type="scientific">Sinobacterium caligoides</name>
    <dbReference type="NCBI Taxonomy" id="933926"/>
    <lineage>
        <taxon>Bacteria</taxon>
        <taxon>Pseudomonadati</taxon>
        <taxon>Pseudomonadota</taxon>
        <taxon>Gammaproteobacteria</taxon>
        <taxon>Cellvibrionales</taxon>
        <taxon>Spongiibacteraceae</taxon>
        <taxon>Sinobacterium</taxon>
    </lineage>
</organism>
<dbReference type="RefSeq" id="WP_123712028.1">
    <property type="nucleotide sequence ID" value="NZ_RKHR01000004.1"/>
</dbReference>
<dbReference type="Proteomes" id="UP000275394">
    <property type="component" value="Unassembled WGS sequence"/>
</dbReference>
<dbReference type="SUPFAM" id="SSF53850">
    <property type="entry name" value="Periplasmic binding protein-like II"/>
    <property type="match status" value="1"/>
</dbReference>
<comment type="caution">
    <text evidence="1">The sequence shown here is derived from an EMBL/GenBank/DDBJ whole genome shotgun (WGS) entry which is preliminary data.</text>
</comment>